<sequence>MATYGIVLVTVDTQESAQEIAQALVGDRLAACVNLYPIHSVYTWEGKVEQAAEWQLIIKTDLALFPKIETALGMLHPYDVPEILAIPIHQGSEPYMAWLAHNTQSSG</sequence>
<dbReference type="PANTHER" id="PTHR23419">
    <property type="entry name" value="DIVALENT CATION TOLERANCE CUTA-RELATED"/>
    <property type="match status" value="1"/>
</dbReference>
<accession>A0A0C1Y5K6</accession>
<reference evidence="2" key="3">
    <citation type="submission" date="2020-02" db="EMBL/GenBank/DDBJ databases">
        <authorList>
            <person name="Sarangi A.N."/>
            <person name="Ghosh S."/>
            <person name="Mukherjee M."/>
            <person name="Tripathy S."/>
        </authorList>
    </citation>
    <scope>NUCLEOTIDE SEQUENCE</scope>
    <source>
        <strain evidence="2">BDU141951</strain>
    </source>
</reference>
<evidence type="ECO:0000256" key="1">
    <source>
        <dbReference type="ARBA" id="ARBA00010169"/>
    </source>
</evidence>
<dbReference type="AlphaFoldDB" id="A0A0C1Y5K6"/>
<comment type="similarity">
    <text evidence="1">Belongs to the CutA family.</text>
</comment>
<reference evidence="2" key="2">
    <citation type="journal article" date="2015" name="Genome Announc.">
        <title>Draft Genome Sequence of Filamentous Marine Cyanobacterium Lyngbya confervoides Strain BDU141951.</title>
        <authorList>
            <person name="Chandrababunaidu M.M."/>
            <person name="Sen D."/>
            <person name="Tripathy S."/>
        </authorList>
    </citation>
    <scope>NUCLEOTIDE SEQUENCE</scope>
    <source>
        <strain evidence="2">BDU141951</strain>
    </source>
</reference>
<dbReference type="EMBL" id="JTHE02000003">
    <property type="protein sequence ID" value="NEV67480.1"/>
    <property type="molecule type" value="Genomic_DNA"/>
</dbReference>
<dbReference type="InterPro" id="IPR011322">
    <property type="entry name" value="N-reg_PII-like_a/b"/>
</dbReference>
<dbReference type="SUPFAM" id="SSF54913">
    <property type="entry name" value="GlnB-like"/>
    <property type="match status" value="1"/>
</dbReference>
<dbReference type="Gene3D" id="3.30.70.120">
    <property type="match status" value="1"/>
</dbReference>
<dbReference type="GO" id="GO:0010038">
    <property type="term" value="P:response to metal ion"/>
    <property type="evidence" value="ECO:0007669"/>
    <property type="project" value="InterPro"/>
</dbReference>
<protein>
    <submittedName>
        <fullName evidence="2">Divalent-cation tolerance protein CutA</fullName>
    </submittedName>
</protein>
<comment type="caution">
    <text evidence="2">The sequence shown here is derived from an EMBL/GenBank/DDBJ whole genome shotgun (WGS) entry which is preliminary data.</text>
</comment>
<dbReference type="InterPro" id="IPR015867">
    <property type="entry name" value="N-reg_PII/ATP_PRibTrfase_C"/>
</dbReference>
<dbReference type="Pfam" id="PF03091">
    <property type="entry name" value="CutA1"/>
    <property type="match status" value="1"/>
</dbReference>
<reference evidence="2" key="1">
    <citation type="submission" date="2014-11" db="EMBL/GenBank/DDBJ databases">
        <authorList>
            <person name="Malar M.C."/>
            <person name="Sen D."/>
            <person name="Tripathy S."/>
        </authorList>
    </citation>
    <scope>NUCLEOTIDE SEQUENCE</scope>
    <source>
        <strain evidence="2">BDU141951</strain>
    </source>
</reference>
<gene>
    <name evidence="2" type="ORF">QQ91_010165</name>
</gene>
<organism evidence="2">
    <name type="scientific">Lyngbya confervoides BDU141951</name>
    <dbReference type="NCBI Taxonomy" id="1574623"/>
    <lineage>
        <taxon>Bacteria</taxon>
        <taxon>Bacillati</taxon>
        <taxon>Cyanobacteriota</taxon>
        <taxon>Cyanophyceae</taxon>
        <taxon>Oscillatoriophycideae</taxon>
        <taxon>Oscillatoriales</taxon>
        <taxon>Microcoleaceae</taxon>
        <taxon>Lyngbya</taxon>
    </lineage>
</organism>
<dbReference type="PANTHER" id="PTHR23419:SF8">
    <property type="entry name" value="FI09726P"/>
    <property type="match status" value="1"/>
</dbReference>
<name>A0A0C1Y5K6_9CYAN</name>
<dbReference type="InterPro" id="IPR004323">
    <property type="entry name" value="Ion_tolerance_CutA"/>
</dbReference>
<proteinExistence type="inferred from homology"/>
<evidence type="ECO:0000313" key="2">
    <source>
        <dbReference type="EMBL" id="NEV67480.1"/>
    </source>
</evidence>
<dbReference type="GO" id="GO:0005507">
    <property type="term" value="F:copper ion binding"/>
    <property type="evidence" value="ECO:0007669"/>
    <property type="project" value="TreeGrafter"/>
</dbReference>